<organism evidence="9 10">
    <name type="scientific">Infirmifilum lucidum</name>
    <dbReference type="NCBI Taxonomy" id="2776706"/>
    <lineage>
        <taxon>Archaea</taxon>
        <taxon>Thermoproteota</taxon>
        <taxon>Thermoprotei</taxon>
        <taxon>Thermofilales</taxon>
        <taxon>Thermofilaceae</taxon>
        <taxon>Infirmifilum</taxon>
    </lineage>
</organism>
<protein>
    <recommendedName>
        <fullName evidence="8">CRISPR-associated endoribonuclease Cas2</fullName>
        <ecNumber evidence="8">3.1.-.-</ecNumber>
    </recommendedName>
</protein>
<evidence type="ECO:0000256" key="4">
    <source>
        <dbReference type="ARBA" id="ARBA00022759"/>
    </source>
</evidence>
<proteinExistence type="inferred from homology"/>
<evidence type="ECO:0000256" key="2">
    <source>
        <dbReference type="ARBA" id="ARBA00022722"/>
    </source>
</evidence>
<comment type="similarity">
    <text evidence="8">Belongs to the CRISPR-associated endoribonuclease Cas2 protein family.</text>
</comment>
<dbReference type="GO" id="GO:0004521">
    <property type="term" value="F:RNA endonuclease activity"/>
    <property type="evidence" value="ECO:0007669"/>
    <property type="project" value="InterPro"/>
</dbReference>
<dbReference type="NCBIfam" id="TIGR01573">
    <property type="entry name" value="cas2"/>
    <property type="match status" value="1"/>
</dbReference>
<dbReference type="Gene3D" id="3.30.70.240">
    <property type="match status" value="1"/>
</dbReference>
<dbReference type="Proteomes" id="UP000594121">
    <property type="component" value="Chromosome"/>
</dbReference>
<dbReference type="GO" id="GO:0046872">
    <property type="term" value="F:metal ion binding"/>
    <property type="evidence" value="ECO:0007669"/>
    <property type="project" value="UniProtKB-UniRule"/>
</dbReference>
<keyword evidence="2 8" id="KW-0540">Nuclease</keyword>
<name>A0A7L9FG72_9CREN</name>
<evidence type="ECO:0000313" key="10">
    <source>
        <dbReference type="Proteomes" id="UP000594121"/>
    </source>
</evidence>
<dbReference type="GeneID" id="59149977"/>
<dbReference type="InterPro" id="IPR019199">
    <property type="entry name" value="Virulence_VapD/CRISPR_Cas2"/>
</dbReference>
<keyword evidence="10" id="KW-1185">Reference proteome</keyword>
<evidence type="ECO:0000256" key="7">
    <source>
        <dbReference type="ARBA" id="ARBA00023118"/>
    </source>
</evidence>
<evidence type="ECO:0000256" key="6">
    <source>
        <dbReference type="ARBA" id="ARBA00022842"/>
    </source>
</evidence>
<evidence type="ECO:0000256" key="8">
    <source>
        <dbReference type="HAMAP-Rule" id="MF_01471"/>
    </source>
</evidence>
<dbReference type="GO" id="GO:0051607">
    <property type="term" value="P:defense response to virus"/>
    <property type="evidence" value="ECO:0007669"/>
    <property type="project" value="UniProtKB-UniRule"/>
</dbReference>
<dbReference type="SUPFAM" id="SSF143430">
    <property type="entry name" value="TTP0101/SSO1404-like"/>
    <property type="match status" value="1"/>
</dbReference>
<keyword evidence="3 8" id="KW-0479">Metal-binding</keyword>
<evidence type="ECO:0000256" key="5">
    <source>
        <dbReference type="ARBA" id="ARBA00022801"/>
    </source>
</evidence>
<reference evidence="9 10" key="1">
    <citation type="submission" date="2020-10" db="EMBL/GenBank/DDBJ databases">
        <title>Thermofilum lucidum 3507LT sp. nov. a novel member of Thermofilaceae family isolated from Chile hot spring, and proposal of description order Thermofilales.</title>
        <authorList>
            <person name="Zayulina K.S."/>
            <person name="Elcheninov A.G."/>
            <person name="Toshchakov S.V."/>
            <person name="Kublanov I.V."/>
        </authorList>
    </citation>
    <scope>NUCLEOTIDE SEQUENCE [LARGE SCALE GENOMIC DNA]</scope>
    <source>
        <strain evidence="9 10">3507LT</strain>
    </source>
</reference>
<dbReference type="EMBL" id="CP062310">
    <property type="protein sequence ID" value="QOJ78818.1"/>
    <property type="molecule type" value="Genomic_DNA"/>
</dbReference>
<dbReference type="GO" id="GO:0016787">
    <property type="term" value="F:hydrolase activity"/>
    <property type="evidence" value="ECO:0007669"/>
    <property type="project" value="UniProtKB-KW"/>
</dbReference>
<keyword evidence="6 8" id="KW-0460">Magnesium</keyword>
<keyword evidence="7 8" id="KW-0051">Antiviral defense</keyword>
<dbReference type="EC" id="3.1.-.-" evidence="8"/>
<dbReference type="Pfam" id="PF09827">
    <property type="entry name" value="CRISPR_Cas2"/>
    <property type="match status" value="1"/>
</dbReference>
<dbReference type="PANTHER" id="PTHR34405">
    <property type="entry name" value="CRISPR-ASSOCIATED ENDORIBONUCLEASE CAS2"/>
    <property type="match status" value="1"/>
</dbReference>
<dbReference type="InterPro" id="IPR021127">
    <property type="entry name" value="CRISPR_associated_Cas2"/>
</dbReference>
<accession>A0A7L9FG72</accession>
<comment type="subunit">
    <text evidence="8">Homodimer, forms a heterotetramer with a Cas1 homodimer.</text>
</comment>
<dbReference type="KEGG" id="thel:IG193_08735"/>
<dbReference type="PANTHER" id="PTHR34405:SF3">
    <property type="entry name" value="CRISPR-ASSOCIATED ENDORIBONUCLEASE CAS2 3"/>
    <property type="match status" value="1"/>
</dbReference>
<evidence type="ECO:0000256" key="1">
    <source>
        <dbReference type="ARBA" id="ARBA00001946"/>
    </source>
</evidence>
<evidence type="ECO:0000256" key="3">
    <source>
        <dbReference type="ARBA" id="ARBA00022723"/>
    </source>
</evidence>
<dbReference type="HAMAP" id="MF_01471">
    <property type="entry name" value="Cas2"/>
    <property type="match status" value="1"/>
</dbReference>
<dbReference type="AlphaFoldDB" id="A0A7L9FG72"/>
<evidence type="ECO:0000313" key="9">
    <source>
        <dbReference type="EMBL" id="QOJ78818.1"/>
    </source>
</evidence>
<comment type="function">
    <text evidence="8">CRISPR (clustered regularly interspaced short palindromic repeat), is an adaptive immune system that provides protection against mobile genetic elements (viruses, transposable elements and conjugative plasmids). CRISPR clusters contain sequences complementary to antecedent mobile elements and target invading nucleic acids. CRISPR clusters are transcribed and processed into CRISPR RNA (crRNA). Functions as a ssRNA-specific endoribonuclease. Involved in the integration of spacer DNA into the CRISPR cassette.</text>
</comment>
<gene>
    <name evidence="8 9" type="primary">cas2</name>
    <name evidence="9" type="ORF">IG193_08735</name>
</gene>
<feature type="binding site" evidence="8">
    <location>
        <position position="8"/>
    </location>
    <ligand>
        <name>Mg(2+)</name>
        <dbReference type="ChEBI" id="CHEBI:18420"/>
        <note>catalytic</note>
    </ligand>
</feature>
<comment type="cofactor">
    <cofactor evidence="1 8">
        <name>Mg(2+)</name>
        <dbReference type="ChEBI" id="CHEBI:18420"/>
    </cofactor>
</comment>
<dbReference type="RefSeq" id="WP_192818790.1">
    <property type="nucleotide sequence ID" value="NZ_CP062310.1"/>
</dbReference>
<keyword evidence="5 8" id="KW-0378">Hydrolase</keyword>
<dbReference type="GO" id="GO:0043571">
    <property type="term" value="P:maintenance of CRISPR repeat elements"/>
    <property type="evidence" value="ECO:0007669"/>
    <property type="project" value="UniProtKB-UniRule"/>
</dbReference>
<sequence length="93" mass="10263">MRLVVVYDISDNGDRQRLASRLLGLGLTRVQRSAFVGRGGYGHAKDVYRFIQRYVRGEGDSVIIFVVPDESFERALVAGRPMAPLAGVARVVV</sequence>
<dbReference type="InParanoid" id="A0A7L9FG72"/>
<keyword evidence="4 8" id="KW-0255">Endonuclease</keyword>